<dbReference type="Proteomes" id="UP000824082">
    <property type="component" value="Unassembled WGS sequence"/>
</dbReference>
<dbReference type="InterPro" id="IPR036439">
    <property type="entry name" value="Dockerin_dom_sf"/>
</dbReference>
<evidence type="ECO:0000256" key="5">
    <source>
        <dbReference type="ARBA" id="ARBA00022801"/>
    </source>
</evidence>
<feature type="chain" id="PRO_5039344150" description="non-reducing end alpha-L-arabinofuranosidase" evidence="7">
    <location>
        <begin position="26"/>
        <end position="2484"/>
    </location>
</feature>
<dbReference type="EC" id="3.2.1.55" evidence="3"/>
<dbReference type="Gene3D" id="1.10.1330.10">
    <property type="entry name" value="Dockerin domain"/>
    <property type="match status" value="1"/>
</dbReference>
<keyword evidence="4 7" id="KW-0732">Signal</keyword>
<dbReference type="InterPro" id="IPR013320">
    <property type="entry name" value="ConA-like_dom_sf"/>
</dbReference>
<dbReference type="InterPro" id="IPR003343">
    <property type="entry name" value="Big_2"/>
</dbReference>
<proteinExistence type="inferred from homology"/>
<evidence type="ECO:0000256" key="2">
    <source>
        <dbReference type="ARBA" id="ARBA00007186"/>
    </source>
</evidence>
<dbReference type="InterPro" id="IPR051563">
    <property type="entry name" value="Glycosyl_Hydrolase_51"/>
</dbReference>
<dbReference type="PROSITE" id="PS51766">
    <property type="entry name" value="DOCKERIN"/>
    <property type="match status" value="1"/>
</dbReference>
<feature type="signal peptide" evidence="7">
    <location>
        <begin position="1"/>
        <end position="25"/>
    </location>
</feature>
<dbReference type="GO" id="GO:0046556">
    <property type="term" value="F:alpha-L-arabinofuranosidase activity"/>
    <property type="evidence" value="ECO:0007669"/>
    <property type="project" value="UniProtKB-EC"/>
</dbReference>
<keyword evidence="6" id="KW-0325">Glycoprotein</keyword>
<evidence type="ECO:0000313" key="10">
    <source>
        <dbReference type="Proteomes" id="UP000824082"/>
    </source>
</evidence>
<dbReference type="InterPro" id="IPR008964">
    <property type="entry name" value="Invasin/intimin_cell_adhesion"/>
</dbReference>
<dbReference type="Pfam" id="PF13385">
    <property type="entry name" value="Laminin_G_3"/>
    <property type="match status" value="3"/>
</dbReference>
<organism evidence="9 10">
    <name type="scientific">Candidatus Egerieicola faecale</name>
    <dbReference type="NCBI Taxonomy" id="2840774"/>
    <lineage>
        <taxon>Bacteria</taxon>
        <taxon>Bacillati</taxon>
        <taxon>Bacillota</taxon>
        <taxon>Clostridia</taxon>
        <taxon>Eubacteriales</taxon>
        <taxon>Oscillospiraceae</taxon>
        <taxon>Oscillospiraceae incertae sedis</taxon>
        <taxon>Candidatus Egerieicola</taxon>
    </lineage>
</organism>
<feature type="domain" description="Dockerin" evidence="8">
    <location>
        <begin position="2418"/>
        <end position="2481"/>
    </location>
</feature>
<dbReference type="Pfam" id="PF00404">
    <property type="entry name" value="Dockerin_1"/>
    <property type="match status" value="1"/>
</dbReference>
<dbReference type="Pfam" id="PF06964">
    <property type="entry name" value="Alpha-L-AF_C"/>
    <property type="match status" value="1"/>
</dbReference>
<evidence type="ECO:0000256" key="4">
    <source>
        <dbReference type="ARBA" id="ARBA00022729"/>
    </source>
</evidence>
<dbReference type="EMBL" id="DVMX01000154">
    <property type="protein sequence ID" value="HIU42539.1"/>
    <property type="molecule type" value="Genomic_DNA"/>
</dbReference>
<dbReference type="SUPFAM" id="SSF49373">
    <property type="entry name" value="Invasin/intimin cell-adhesion fragments"/>
    <property type="match status" value="3"/>
</dbReference>
<dbReference type="InterPro" id="IPR046780">
    <property type="entry name" value="aBig_2"/>
</dbReference>
<dbReference type="InterPro" id="IPR002105">
    <property type="entry name" value="Dockerin_1_rpt"/>
</dbReference>
<reference evidence="9" key="2">
    <citation type="journal article" date="2021" name="PeerJ">
        <title>Extensive microbial diversity within the chicken gut microbiome revealed by metagenomics and culture.</title>
        <authorList>
            <person name="Gilroy R."/>
            <person name="Ravi A."/>
            <person name="Getino M."/>
            <person name="Pursley I."/>
            <person name="Horton D.L."/>
            <person name="Alikhan N.F."/>
            <person name="Baker D."/>
            <person name="Gharbi K."/>
            <person name="Hall N."/>
            <person name="Watson M."/>
            <person name="Adriaenssens E.M."/>
            <person name="Foster-Nyarko E."/>
            <person name="Jarju S."/>
            <person name="Secka A."/>
            <person name="Antonio M."/>
            <person name="Oren A."/>
            <person name="Chaudhuri R.R."/>
            <person name="La Ragione R."/>
            <person name="Hildebrand F."/>
            <person name="Pallen M.J."/>
        </authorList>
    </citation>
    <scope>NUCLEOTIDE SEQUENCE</scope>
    <source>
        <strain evidence="9">4509</strain>
    </source>
</reference>
<dbReference type="GO" id="GO:0046373">
    <property type="term" value="P:L-arabinose metabolic process"/>
    <property type="evidence" value="ECO:0007669"/>
    <property type="project" value="InterPro"/>
</dbReference>
<dbReference type="Gene3D" id="2.60.40.1080">
    <property type="match status" value="3"/>
</dbReference>
<comment type="similarity">
    <text evidence="2">Belongs to the glycosyl hydrolase 51 family.</text>
</comment>
<dbReference type="InterPro" id="IPR016134">
    <property type="entry name" value="Dockerin_dom"/>
</dbReference>
<comment type="catalytic activity">
    <reaction evidence="1">
        <text>Hydrolysis of terminal non-reducing alpha-L-arabinofuranoside residues in alpha-L-arabinosides.</text>
        <dbReference type="EC" id="3.2.1.55"/>
    </reaction>
</comment>
<evidence type="ECO:0000256" key="3">
    <source>
        <dbReference type="ARBA" id="ARBA00012670"/>
    </source>
</evidence>
<dbReference type="Pfam" id="PF20578">
    <property type="entry name" value="aBig_2"/>
    <property type="match status" value="1"/>
</dbReference>
<dbReference type="PANTHER" id="PTHR31776">
    <property type="entry name" value="ALPHA-L-ARABINOFURANOSIDASE 1"/>
    <property type="match status" value="1"/>
</dbReference>
<dbReference type="InterPro" id="IPR055235">
    <property type="entry name" value="ASD1_cat"/>
</dbReference>
<sequence length="2484" mass="266269">MKFKKLLAGVLSAAMVATMIPSSLAGIFVSAEGLDDHLLFQYESSLTDASGNGNDGVAQGAGVQENVEYQDRNAVYLSSTSHGGGSIQLPDDLTADLSSETGFTFATWINAATDADWTRILDLGTDASGADPDTVKDYFFIAQNGRVVAGQGDTEFYLSDTGISPAVNEWHHMAFTFMPEVNAEGESGQNVGVIVYVDGEVAFDASVNQTNSGTRNALIAWCNEVLPTLTDNYIGYSRFAVDPELNAYLSDMRFYDIGLTSDEVVQVMADGMTVDQVLSMAYDNLTLSQTATSTDISLPDSALAGLVNVTWSSSNPDVMGNDGTIGTVEENTNVTMTATLSYQDQTITKEFVITVYSADTVPYVLNIDGEDVVMDVSDTLFGLFYEDINNAADGGIYAELVQNRSFEFFTFTNFDGNSNTATGTTTRTHNPLQYWTGDTSMMTAKHDGGLDETNPALTLTAAEDEAFAGINTTVNTYYATVADGAVISNQGYTSSGSSAMNMEPGATYNFSIYAKNAGSSIQVYVEDDSGNRLTDTQTITVDSDDWTKYETVLSSSTEADTLGTLVLEFTGTTDIDMVSLMPVETWGYTDQEGSETATSNYASNDNYRLRADLMQALLDTNPSFLRFPGGCISEGSYTWDNVYDWKKSIGTAEQREENYNVWGYAMTMGLGYLEYFQMAEDLGAEPLPVMACGVLCQARSDDANAAGGDLMDYYIQSFKDLIEFANGDESTEYGALRAALGHPEPFNLKYLGVGNENWGNEFFANFEVFYAEIMAFCEENGYDITIISTTGAQANDSAYQSGWEFLAGEKADGDYSDTVTTGMDTVVGESGSTATRTHNWYTSDSETDLALKDNYMDTIADEHYYRSNEYLLNNTDRYDYYERVYNEDGTINDELSSKVFVGEYASTDKNTMMGALSEAAIMTSYEQNSDVVRLAATAPLFNKERDDSLYRWTPDVIWFDNDSVWFTPTYYVQSLFPSNLGDELLGTDFQYLDENGEMKTLQPEGGVMLASGNAAVTIRSATIYNADGGVYQTYDFTQMSESDLALAGWTELPSSTAGYTLTSEGLNLAAQTAGYNGIYLNADDMPANYKVVVDATRTGNGPDGFYVGVGVTDVTVGSEDMVVYSINYGGNATGFKVFKDGQEGYRLGDFSVGTAAGNTYLTNFEAIETGTPYEITVDYGTTTATPDGIQVASGRQQLNAWYTSEGFTSEKLNANLTAVNDMIYNSVTKDEEYVYVKLVNVDGYSKTTGINIDNLAMSGKGTMTVLAGTEDNVNTANVNTDGNEVIAPVESEITLQNGSTTLTLPAYSLTVLKLEISDGNVDVTMGGSLVDSNDLTTEAGREGWSGYTASDMGATYTEGNDTITEDENGVTFTEAGLNSYSLANPLKGQVTDGFTVTVDATIPEGQELTDYEGFFGFNNHTTWQYWQASNNGATLQANSDLAYTNWTGEAPGDNPFYYGIVGSDQDAMRDVQYTISVDETGASIYLNGELVATYTEENSDYVSAVTLGAANGLDWFNLGFNAGSGEWNWFNTLMTVSSVSFYNRALTAEEAAALAAYIPSTGVSIDGEDTVTITRGDSVTLNATVYPVGEGEPDPETGKLPGAATNSVTWSSSNPEIATVSKTGTVRGVAAGQATITATTTEGFTDSVTVTVEPVRVSGITINTAAQTIDLGASLRISATVSPSNADNKTLSYQSSNPDVATINEEGILTTVGEGTTTITVSSTDGSNVSATVDITVENFPLESVVVTNAPDFELVVGSSLRLRTDVTPAEAYVTMSYSSDNTEVATVEGGMLSIVGVGNANITVTATKADGTSVSTSFAVTAVEQGDLVADYQFNGNLTNDANKLQEGSYQTTTQPDLAVDPETGTITFNYSSGTGSSNRVQMDNPLKGKDLSTTGFTVAVMMDPTQLSQWEGVWGFDDGSGFFGMGGTGMLWYNDYAGNYYDFNETNNLITATDGMELITVTVDPANDSISFYKDATLVKTVSTSFADSICTHASSMNYFNLGCAATVYWGTSAFICDYIQVYQRQLTDAEVGYLATTGSIEEPEGIDTTALTTTVTEASLIDGEGYTQSSWDAFIDALTAAKNVLLNPESNSAVMEANTNLTNAMNGLTEYAPPTTPVADVEYTFDGTLESATEGVDAAVLVGKGEGGVVGDVLEDQTAQFSDGSIVLNPTNGYGVQLDVDTSTITNNTFTVSFDVTYQSITANLATLFIGAQDQSSQLWYSIGNGYAPNGVEEANYMIWHNNNGTFGQLNSGVVIETGVKGTITAVFEGTNAVLYLNGEEIHRGTVPAVVGENTNFYLGVNAWDAIADVTIDNFEFYNEALNAAQVDYIVNGTDIVYEETPADITYVTGEELTAVQETVARAIETAENWTGSEDDARYQLLTTLNGMVAEGDVTKITAEQAAALQVALNTTMNSMSVVGDKNGDGVLDVLDVMTLAQYVVGSITEIDDPDVNNDGEVDVLDVMYLAQVVNGSLEYPLDAM</sequence>
<accession>A0A9D1IV20</accession>
<gene>
    <name evidence="9" type="ORF">IAD19_08325</name>
</gene>
<dbReference type="PROSITE" id="PS00018">
    <property type="entry name" value="EF_HAND_1"/>
    <property type="match status" value="2"/>
</dbReference>
<dbReference type="CDD" id="cd14256">
    <property type="entry name" value="Dockerin_I"/>
    <property type="match status" value="1"/>
</dbReference>
<comment type="caution">
    <text evidence="9">The sequence shown here is derived from an EMBL/GenBank/DDBJ whole genome shotgun (WGS) entry which is preliminary data.</text>
</comment>
<dbReference type="PANTHER" id="PTHR31776:SF0">
    <property type="entry name" value="ALPHA-L-ARABINOFURANOSIDASE 1"/>
    <property type="match status" value="1"/>
</dbReference>
<name>A0A9D1IV20_9FIRM</name>
<dbReference type="Pfam" id="PF02368">
    <property type="entry name" value="Big_2"/>
    <property type="match status" value="2"/>
</dbReference>
<evidence type="ECO:0000259" key="8">
    <source>
        <dbReference type="PROSITE" id="PS51766"/>
    </source>
</evidence>
<dbReference type="Gene3D" id="2.60.120.200">
    <property type="match status" value="4"/>
</dbReference>
<evidence type="ECO:0000256" key="6">
    <source>
        <dbReference type="ARBA" id="ARBA00023180"/>
    </source>
</evidence>
<dbReference type="InterPro" id="IPR017853">
    <property type="entry name" value="GH"/>
</dbReference>
<dbReference type="SUPFAM" id="SSF51445">
    <property type="entry name" value="(Trans)glycosidases"/>
    <property type="match status" value="1"/>
</dbReference>
<dbReference type="Gene3D" id="3.20.20.80">
    <property type="entry name" value="Glycosidases"/>
    <property type="match status" value="1"/>
</dbReference>
<dbReference type="Gene3D" id="2.60.40.1180">
    <property type="entry name" value="Golgi alpha-mannosidase II"/>
    <property type="match status" value="1"/>
</dbReference>
<dbReference type="SUPFAM" id="SSF51011">
    <property type="entry name" value="Glycosyl hydrolase domain"/>
    <property type="match status" value="1"/>
</dbReference>
<keyword evidence="5" id="KW-0378">Hydrolase</keyword>
<dbReference type="Pfam" id="PF22848">
    <property type="entry name" value="ASD1_dom"/>
    <property type="match status" value="1"/>
</dbReference>
<dbReference type="SMART" id="SM00635">
    <property type="entry name" value="BID_2"/>
    <property type="match status" value="3"/>
</dbReference>
<dbReference type="InterPro" id="IPR013780">
    <property type="entry name" value="Glyco_hydro_b"/>
</dbReference>
<reference evidence="9" key="1">
    <citation type="submission" date="2020-10" db="EMBL/GenBank/DDBJ databases">
        <authorList>
            <person name="Gilroy R."/>
        </authorList>
    </citation>
    <scope>NUCLEOTIDE SEQUENCE</scope>
    <source>
        <strain evidence="9">4509</strain>
    </source>
</reference>
<protein>
    <recommendedName>
        <fullName evidence="3">non-reducing end alpha-L-arabinofuranosidase</fullName>
        <ecNumber evidence="3">3.2.1.55</ecNumber>
    </recommendedName>
</protein>
<dbReference type="SMART" id="SM00813">
    <property type="entry name" value="Alpha-L-AF_C"/>
    <property type="match status" value="1"/>
</dbReference>
<evidence type="ECO:0000256" key="1">
    <source>
        <dbReference type="ARBA" id="ARBA00001462"/>
    </source>
</evidence>
<dbReference type="SUPFAM" id="SSF49899">
    <property type="entry name" value="Concanavalin A-like lectins/glucanases"/>
    <property type="match status" value="4"/>
</dbReference>
<dbReference type="SUPFAM" id="SSF63446">
    <property type="entry name" value="Type I dockerin domain"/>
    <property type="match status" value="1"/>
</dbReference>
<evidence type="ECO:0000256" key="7">
    <source>
        <dbReference type="SAM" id="SignalP"/>
    </source>
</evidence>
<dbReference type="Gene3D" id="1.20.1270.90">
    <property type="entry name" value="AF1782-like"/>
    <property type="match status" value="1"/>
</dbReference>
<dbReference type="InterPro" id="IPR010720">
    <property type="entry name" value="Alpha-L-AF_C"/>
</dbReference>
<dbReference type="InterPro" id="IPR018247">
    <property type="entry name" value="EF_Hand_1_Ca_BS"/>
</dbReference>
<dbReference type="GO" id="GO:0000272">
    <property type="term" value="P:polysaccharide catabolic process"/>
    <property type="evidence" value="ECO:0007669"/>
    <property type="project" value="InterPro"/>
</dbReference>
<evidence type="ECO:0000313" key="9">
    <source>
        <dbReference type="EMBL" id="HIU42539.1"/>
    </source>
</evidence>